<accession>A0AAV4U1D7</accession>
<dbReference type="AlphaFoldDB" id="A0AAV4U1D7"/>
<organism evidence="1 2">
    <name type="scientific">Caerostris extrusa</name>
    <name type="common">Bark spider</name>
    <name type="synonym">Caerostris bankana</name>
    <dbReference type="NCBI Taxonomy" id="172846"/>
    <lineage>
        <taxon>Eukaryota</taxon>
        <taxon>Metazoa</taxon>
        <taxon>Ecdysozoa</taxon>
        <taxon>Arthropoda</taxon>
        <taxon>Chelicerata</taxon>
        <taxon>Arachnida</taxon>
        <taxon>Araneae</taxon>
        <taxon>Araneomorphae</taxon>
        <taxon>Entelegynae</taxon>
        <taxon>Araneoidea</taxon>
        <taxon>Araneidae</taxon>
        <taxon>Caerostris</taxon>
    </lineage>
</organism>
<sequence length="46" mass="4911">MSIIPDSGTRSSAHHYRADRLHVAIHTIADSRAGQQATKPVITVSG</sequence>
<feature type="non-terminal residue" evidence="1">
    <location>
        <position position="46"/>
    </location>
</feature>
<evidence type="ECO:0000313" key="2">
    <source>
        <dbReference type="Proteomes" id="UP001054945"/>
    </source>
</evidence>
<name>A0AAV4U1D7_CAEEX</name>
<gene>
    <name evidence="1" type="ORF">CEXT_810051</name>
</gene>
<dbReference type="Proteomes" id="UP001054945">
    <property type="component" value="Unassembled WGS sequence"/>
</dbReference>
<keyword evidence="2" id="KW-1185">Reference proteome</keyword>
<comment type="caution">
    <text evidence="1">The sequence shown here is derived from an EMBL/GenBank/DDBJ whole genome shotgun (WGS) entry which is preliminary data.</text>
</comment>
<protein>
    <submittedName>
        <fullName evidence="1">Uncharacterized protein</fullName>
    </submittedName>
</protein>
<evidence type="ECO:0000313" key="1">
    <source>
        <dbReference type="EMBL" id="GIY51608.1"/>
    </source>
</evidence>
<proteinExistence type="predicted"/>
<dbReference type="EMBL" id="BPLR01012132">
    <property type="protein sequence ID" value="GIY51608.1"/>
    <property type="molecule type" value="Genomic_DNA"/>
</dbReference>
<reference evidence="1 2" key="1">
    <citation type="submission" date="2021-06" db="EMBL/GenBank/DDBJ databases">
        <title>Caerostris extrusa draft genome.</title>
        <authorList>
            <person name="Kono N."/>
            <person name="Arakawa K."/>
        </authorList>
    </citation>
    <scope>NUCLEOTIDE SEQUENCE [LARGE SCALE GENOMIC DNA]</scope>
</reference>